<dbReference type="InterPro" id="IPR038903">
    <property type="entry name" value="Allergen_Asp_f_4"/>
</dbReference>
<reference evidence="3" key="1">
    <citation type="submission" date="2023-06" db="EMBL/GenBank/DDBJ databases">
        <title>Conoideocrella luteorostrata (Hypocreales: Clavicipitaceae), a potential biocontrol fungus for elongate hemlock scale in United States Christmas tree production areas.</title>
        <authorList>
            <person name="Barrett H."/>
            <person name="Lovett B."/>
            <person name="Macias A.M."/>
            <person name="Stajich J.E."/>
            <person name="Kasson M.T."/>
        </authorList>
    </citation>
    <scope>NUCLEOTIDE SEQUENCE</scope>
    <source>
        <strain evidence="3">ARSEF 14590</strain>
    </source>
</reference>
<dbReference type="GO" id="GO:0005576">
    <property type="term" value="C:extracellular region"/>
    <property type="evidence" value="ECO:0007669"/>
    <property type="project" value="InterPro"/>
</dbReference>
<feature type="compositionally biased region" description="Low complexity" evidence="1">
    <location>
        <begin position="43"/>
        <end position="65"/>
    </location>
</feature>
<protein>
    <recommendedName>
        <fullName evidence="5">Allergen Asp f 4</fullName>
    </recommendedName>
</protein>
<accession>A0AAJ0FZ98</accession>
<sequence>MKVSATTLILAAALGVSARPSGHGHMDVHRSMDKRMDFVMAKKPNAAPPAGGLKAAIAPSPTTSQAPPPPPPPPATSSAQFKPAPAPSSGSSGPKQFCGGNKKRATIADIAYKGNTGAPGNRGCNLMMVDNAADYDYTAIFENKSGKDQECVAFLKIGPTGKVNGFQQGNEIFKFNIPVGGKKVLAAEADTQGGVACGPGQVAVNQYGQWANTWLEFDFASSTNNRWSGADISCLVASDSNMPIQAMRVCERGTCSTINDGGSGINAYVAKTHALDGVGLNLPAGPVSLKVTVG</sequence>
<dbReference type="PANTHER" id="PTHR42039">
    <property type="entry name" value="PUTATIVE (AFU_ORTHOLOGUE AFUA_3G02940)-RELATED"/>
    <property type="match status" value="1"/>
</dbReference>
<feature type="signal peptide" evidence="2">
    <location>
        <begin position="1"/>
        <end position="18"/>
    </location>
</feature>
<feature type="compositionally biased region" description="Pro residues" evidence="1">
    <location>
        <begin position="66"/>
        <end position="75"/>
    </location>
</feature>
<keyword evidence="2" id="KW-0732">Signal</keyword>
<feature type="region of interest" description="Disordered" evidence="1">
    <location>
        <begin position="43"/>
        <end position="100"/>
    </location>
</feature>
<dbReference type="PANTHER" id="PTHR42039:SF1">
    <property type="entry name" value="PUTATIVE (AFU_ORTHOLOGUE AFUA_3G02940)-RELATED"/>
    <property type="match status" value="1"/>
</dbReference>
<evidence type="ECO:0008006" key="5">
    <source>
        <dbReference type="Google" id="ProtNLM"/>
    </source>
</evidence>
<dbReference type="Proteomes" id="UP001251528">
    <property type="component" value="Unassembled WGS sequence"/>
</dbReference>
<evidence type="ECO:0000313" key="3">
    <source>
        <dbReference type="EMBL" id="KAK2594600.1"/>
    </source>
</evidence>
<gene>
    <name evidence="3" type="ORF">QQS21_007685</name>
</gene>
<dbReference type="EMBL" id="JASWJB010000162">
    <property type="protein sequence ID" value="KAK2594600.1"/>
    <property type="molecule type" value="Genomic_DNA"/>
</dbReference>
<feature type="chain" id="PRO_5042521856" description="Allergen Asp f 4" evidence="2">
    <location>
        <begin position="19"/>
        <end position="294"/>
    </location>
</feature>
<name>A0AAJ0FZ98_9HYPO</name>
<evidence type="ECO:0000256" key="1">
    <source>
        <dbReference type="SAM" id="MobiDB-lite"/>
    </source>
</evidence>
<evidence type="ECO:0000313" key="4">
    <source>
        <dbReference type="Proteomes" id="UP001251528"/>
    </source>
</evidence>
<proteinExistence type="predicted"/>
<dbReference type="GO" id="GO:0019863">
    <property type="term" value="F:IgE binding"/>
    <property type="evidence" value="ECO:0007669"/>
    <property type="project" value="InterPro"/>
</dbReference>
<dbReference type="Pfam" id="PF25312">
    <property type="entry name" value="Allergen_Asp_f_4"/>
    <property type="match status" value="1"/>
</dbReference>
<evidence type="ECO:0000256" key="2">
    <source>
        <dbReference type="SAM" id="SignalP"/>
    </source>
</evidence>
<comment type="caution">
    <text evidence="3">The sequence shown here is derived from an EMBL/GenBank/DDBJ whole genome shotgun (WGS) entry which is preliminary data.</text>
</comment>
<organism evidence="3 4">
    <name type="scientific">Conoideocrella luteorostrata</name>
    <dbReference type="NCBI Taxonomy" id="1105319"/>
    <lineage>
        <taxon>Eukaryota</taxon>
        <taxon>Fungi</taxon>
        <taxon>Dikarya</taxon>
        <taxon>Ascomycota</taxon>
        <taxon>Pezizomycotina</taxon>
        <taxon>Sordariomycetes</taxon>
        <taxon>Hypocreomycetidae</taxon>
        <taxon>Hypocreales</taxon>
        <taxon>Clavicipitaceae</taxon>
        <taxon>Conoideocrella</taxon>
    </lineage>
</organism>
<dbReference type="AlphaFoldDB" id="A0AAJ0FZ98"/>
<keyword evidence="4" id="KW-1185">Reference proteome</keyword>